<evidence type="ECO:0000313" key="3">
    <source>
        <dbReference type="Proteomes" id="UP000322940"/>
    </source>
</evidence>
<protein>
    <recommendedName>
        <fullName evidence="1">TonB C-terminal domain-containing protein</fullName>
    </recommendedName>
</protein>
<dbReference type="SUPFAM" id="SSF74653">
    <property type="entry name" value="TolA/TonB C-terminal domain"/>
    <property type="match status" value="1"/>
</dbReference>
<organism evidence="2 3">
    <name type="scientific">Alistipes onderdonkii</name>
    <dbReference type="NCBI Taxonomy" id="328813"/>
    <lineage>
        <taxon>Bacteria</taxon>
        <taxon>Pseudomonadati</taxon>
        <taxon>Bacteroidota</taxon>
        <taxon>Bacteroidia</taxon>
        <taxon>Bacteroidales</taxon>
        <taxon>Rikenellaceae</taxon>
        <taxon>Alistipes</taxon>
    </lineage>
</organism>
<sequence>MPFFLLPDAFYWTTVRFFLYLYENSDPLVSGEKTLTMKKCCVWLLALCVSQGVAAQDPEAGECVFHTGLEQYPTFMGGDLTEFRAWVYRNVRYPREAFDRGEQGRILVSFVIDTLGNVTQVGPLSAAARGDEECGKESPGTDERYKELLPERKAGPIGISESPALVREAVRVVRSSPRWAPARMGGGIANSAKVPVKYLLPIDFLLKPDTSHRWPAVVPPAEWSPEYIFCPEPQR</sequence>
<dbReference type="Gene3D" id="3.30.1150.10">
    <property type="match status" value="1"/>
</dbReference>
<comment type="caution">
    <text evidence="2">The sequence shown here is derived from an EMBL/GenBank/DDBJ whole genome shotgun (WGS) entry which is preliminary data.</text>
</comment>
<dbReference type="PROSITE" id="PS52015">
    <property type="entry name" value="TONB_CTD"/>
    <property type="match status" value="1"/>
</dbReference>
<dbReference type="Proteomes" id="UP000322940">
    <property type="component" value="Unassembled WGS sequence"/>
</dbReference>
<dbReference type="Pfam" id="PF03544">
    <property type="entry name" value="TonB_C"/>
    <property type="match status" value="1"/>
</dbReference>
<gene>
    <name evidence="2" type="ORF">F2Y10_14900</name>
</gene>
<dbReference type="PANTHER" id="PTHR33446">
    <property type="entry name" value="PROTEIN TONB-RELATED"/>
    <property type="match status" value="1"/>
</dbReference>
<evidence type="ECO:0000313" key="2">
    <source>
        <dbReference type="EMBL" id="KAA2375580.1"/>
    </source>
</evidence>
<evidence type="ECO:0000259" key="1">
    <source>
        <dbReference type="PROSITE" id="PS52015"/>
    </source>
</evidence>
<name>A0A5B3GQ37_9BACT</name>
<accession>A0A5B3GQ37</accession>
<dbReference type="GO" id="GO:0055085">
    <property type="term" value="P:transmembrane transport"/>
    <property type="evidence" value="ECO:0007669"/>
    <property type="project" value="InterPro"/>
</dbReference>
<dbReference type="AlphaFoldDB" id="A0A5B3GQ37"/>
<dbReference type="GO" id="GO:0098797">
    <property type="term" value="C:plasma membrane protein complex"/>
    <property type="evidence" value="ECO:0007669"/>
    <property type="project" value="TreeGrafter"/>
</dbReference>
<reference evidence="2 3" key="1">
    <citation type="journal article" date="2019" name="Nat. Med.">
        <title>A library of human gut bacterial isolates paired with longitudinal multiomics data enables mechanistic microbiome research.</title>
        <authorList>
            <person name="Poyet M."/>
            <person name="Groussin M."/>
            <person name="Gibbons S.M."/>
            <person name="Avila-Pacheco J."/>
            <person name="Jiang X."/>
            <person name="Kearney S.M."/>
            <person name="Perrotta A.R."/>
            <person name="Berdy B."/>
            <person name="Zhao S."/>
            <person name="Lieberman T.D."/>
            <person name="Swanson P.K."/>
            <person name="Smith M."/>
            <person name="Roesemann S."/>
            <person name="Alexander J.E."/>
            <person name="Rich S.A."/>
            <person name="Livny J."/>
            <person name="Vlamakis H."/>
            <person name="Clish C."/>
            <person name="Bullock K."/>
            <person name="Deik A."/>
            <person name="Scott J."/>
            <person name="Pierce K.A."/>
            <person name="Xavier R.J."/>
            <person name="Alm E.J."/>
        </authorList>
    </citation>
    <scope>NUCLEOTIDE SEQUENCE [LARGE SCALE GENOMIC DNA]</scope>
    <source>
        <strain evidence="2 3">BIOML-A266</strain>
    </source>
</reference>
<feature type="domain" description="TonB C-terminal" evidence="1">
    <location>
        <begin position="78"/>
        <end position="174"/>
    </location>
</feature>
<dbReference type="PANTHER" id="PTHR33446:SF2">
    <property type="entry name" value="PROTEIN TONB"/>
    <property type="match status" value="1"/>
</dbReference>
<proteinExistence type="predicted"/>
<dbReference type="InterPro" id="IPR037682">
    <property type="entry name" value="TonB_C"/>
</dbReference>
<dbReference type="InterPro" id="IPR051045">
    <property type="entry name" value="TonB-dependent_transducer"/>
</dbReference>
<dbReference type="EMBL" id="VVXH01000021">
    <property type="protein sequence ID" value="KAA2375580.1"/>
    <property type="molecule type" value="Genomic_DNA"/>
</dbReference>
<dbReference type="GO" id="GO:0031992">
    <property type="term" value="F:energy transducer activity"/>
    <property type="evidence" value="ECO:0007669"/>
    <property type="project" value="TreeGrafter"/>
</dbReference>